<dbReference type="PROSITE" id="PS51835">
    <property type="entry name" value="DENN_C9ORF72"/>
    <property type="match status" value="1"/>
</dbReference>
<protein>
    <submittedName>
        <fullName evidence="1">Uncharacterized protein</fullName>
    </submittedName>
</protein>
<proteinExistence type="predicted"/>
<reference evidence="1 2" key="1">
    <citation type="journal article" date="2023" name="Sci. Data">
        <title>Genome assembly of the Korean intertidal mud-creeper Batillaria attramentaria.</title>
        <authorList>
            <person name="Patra A.K."/>
            <person name="Ho P.T."/>
            <person name="Jun S."/>
            <person name="Lee S.J."/>
            <person name="Kim Y."/>
            <person name="Won Y.J."/>
        </authorList>
    </citation>
    <scope>NUCLEOTIDE SEQUENCE [LARGE SCALE GENOMIC DNA]</scope>
    <source>
        <strain evidence="1">Wonlab-2016</strain>
    </source>
</reference>
<dbReference type="PANTHER" id="PTHR31855:SF2">
    <property type="entry name" value="GUANINE NUCLEOTIDE EXCHANGE FACTOR C9ORF72"/>
    <property type="match status" value="1"/>
</dbReference>
<dbReference type="InterPro" id="IPR027819">
    <property type="entry name" value="C9orf72"/>
</dbReference>
<evidence type="ECO:0000313" key="1">
    <source>
        <dbReference type="EMBL" id="KAK7488495.1"/>
    </source>
</evidence>
<dbReference type="Pfam" id="PF15019">
    <property type="entry name" value="C9orf72-like"/>
    <property type="match status" value="1"/>
</dbReference>
<gene>
    <name evidence="1" type="ORF">BaRGS_00020280</name>
</gene>
<evidence type="ECO:0000313" key="2">
    <source>
        <dbReference type="Proteomes" id="UP001519460"/>
    </source>
</evidence>
<name>A0ABD0KN96_9CAEN</name>
<comment type="caution">
    <text evidence="1">The sequence shown here is derived from an EMBL/GenBank/DDBJ whole genome shotgun (WGS) entry which is preliminary data.</text>
</comment>
<organism evidence="1 2">
    <name type="scientific">Batillaria attramentaria</name>
    <dbReference type="NCBI Taxonomy" id="370345"/>
    <lineage>
        <taxon>Eukaryota</taxon>
        <taxon>Metazoa</taxon>
        <taxon>Spiralia</taxon>
        <taxon>Lophotrochozoa</taxon>
        <taxon>Mollusca</taxon>
        <taxon>Gastropoda</taxon>
        <taxon>Caenogastropoda</taxon>
        <taxon>Sorbeoconcha</taxon>
        <taxon>Cerithioidea</taxon>
        <taxon>Batillariidae</taxon>
        <taxon>Batillaria</taxon>
    </lineage>
</organism>
<dbReference type="EMBL" id="JACVVK020000150">
    <property type="protein sequence ID" value="KAK7488495.1"/>
    <property type="molecule type" value="Genomic_DNA"/>
</dbReference>
<accession>A0ABD0KN96</accession>
<dbReference type="AlphaFoldDB" id="A0ABD0KN96"/>
<dbReference type="PANTHER" id="PTHR31855">
    <property type="entry name" value="GUANINE NUCLEOTIDE EXCHANGE C9ORF72"/>
    <property type="match status" value="1"/>
</dbReference>
<dbReference type="Proteomes" id="UP001519460">
    <property type="component" value="Unassembled WGS sequence"/>
</dbReference>
<keyword evidence="2" id="KW-1185">Reference proteome</keyword>
<sequence>MTAEKGVRHLNLSRSDSGIVEISSASGDVSTGTPMSPSSMYAKTTVADVPHSFMDAVVFCHWDNILGPRLEHVWYISDRPQPHVNILRFITSQVLSGEICRELDTSHVDFKFFDIPDKGVVIPSFVFSALRGTDLSLHALALIIPNSELSVFLQVNDIVQSWFNRIIAKFRVLLNKRNFGEEDLEQFTSWLACCLQMLSSLHEAGLPHTIHLSYTALCPSCNLEQDFLQQAIASHLMTFGRSVVVGRVPDRVNKVVHTLALFSWESERSCSRQAVEGKQWPYAHDLCIQGILKNKDGSYDLPIRDILYSKYPSSIIDVQKRDIRQSSSVADHPHLSHVAATEELSQLYNDRGSASSFTSMFQSADIPETLVKTLLDELHKLPVQNGIREAFVAHFMHLLQRHALTLIKHVEVETQRGIQPLRGGLKKLRHDLNLPLEGDLRIVVAAAEKLKPGLCHLVFGDRRHDADYLPNVTELL</sequence>